<reference evidence="4" key="1">
    <citation type="submission" date="2020-02" db="EMBL/GenBank/DDBJ databases">
        <authorList>
            <person name="Meier V. D."/>
        </authorList>
    </citation>
    <scope>NUCLEOTIDE SEQUENCE</scope>
    <source>
        <strain evidence="4">AVDCRST_MAG93</strain>
    </source>
</reference>
<organism evidence="4">
    <name type="scientific">uncultured Chloroflexia bacterium</name>
    <dbReference type="NCBI Taxonomy" id="1672391"/>
    <lineage>
        <taxon>Bacteria</taxon>
        <taxon>Bacillati</taxon>
        <taxon>Chloroflexota</taxon>
        <taxon>Chloroflexia</taxon>
        <taxon>environmental samples</taxon>
    </lineage>
</organism>
<feature type="region of interest" description="Disordered" evidence="1">
    <location>
        <begin position="1"/>
        <end position="20"/>
    </location>
</feature>
<protein>
    <submittedName>
        <fullName evidence="4">Vancomycin B-type resistance protein VanW</fullName>
    </submittedName>
</protein>
<name>A0A6J4L1J2_9CHLR</name>
<proteinExistence type="predicted"/>
<dbReference type="Pfam" id="PF04294">
    <property type="entry name" value="VanW"/>
    <property type="match status" value="1"/>
</dbReference>
<dbReference type="AlphaFoldDB" id="A0A6J4L1J2"/>
<feature type="domain" description="YoaR-like putative peptidoglycan binding" evidence="3">
    <location>
        <begin position="230"/>
        <end position="334"/>
    </location>
</feature>
<dbReference type="InterPro" id="IPR052913">
    <property type="entry name" value="Glycopeptide_resist_protein"/>
</dbReference>
<evidence type="ECO:0000259" key="3">
    <source>
        <dbReference type="Pfam" id="PF12229"/>
    </source>
</evidence>
<accession>A0A6J4L1J2</accession>
<dbReference type="EMBL" id="CADCTR010001928">
    <property type="protein sequence ID" value="CAA9320420.1"/>
    <property type="molecule type" value="Genomic_DNA"/>
</dbReference>
<dbReference type="InterPro" id="IPR007391">
    <property type="entry name" value="Vancomycin_resist_VanW"/>
</dbReference>
<dbReference type="InterPro" id="IPR022029">
    <property type="entry name" value="YoaR-like_PG-bd"/>
</dbReference>
<keyword evidence="2" id="KW-1133">Transmembrane helix</keyword>
<dbReference type="PANTHER" id="PTHR35788">
    <property type="entry name" value="EXPORTED PROTEIN-RELATED"/>
    <property type="match status" value="1"/>
</dbReference>
<keyword evidence="2" id="KW-0472">Membrane</keyword>
<evidence type="ECO:0000313" key="4">
    <source>
        <dbReference type="EMBL" id="CAA9320420.1"/>
    </source>
</evidence>
<gene>
    <name evidence="4" type="ORF">AVDCRST_MAG93-5718</name>
</gene>
<feature type="transmembrane region" description="Helical" evidence="2">
    <location>
        <begin position="28"/>
        <end position="46"/>
    </location>
</feature>
<dbReference type="PANTHER" id="PTHR35788:SF1">
    <property type="entry name" value="EXPORTED PROTEIN"/>
    <property type="match status" value="1"/>
</dbReference>
<keyword evidence="2" id="KW-0812">Transmembrane</keyword>
<dbReference type="Pfam" id="PF12229">
    <property type="entry name" value="PG_binding_4"/>
    <property type="match status" value="1"/>
</dbReference>
<sequence length="587" mass="63517">MTDGFSTPDEPNGRMPSNGVSGPRWRRWCLFVGLALLALYVTGFFLTGDRVPAGTTVAGVDIGGLRADTAREKLNSELADVAAAPVTFVYDGKPYVLKPEASGLHIDVEQTLRDADAYRSWYPGRMVKSLLGSGGDVEPVIAIDRHELRSAVREISAQVESDPVEPSVFFNRQGIPTIMEPVVGIDVDERAAVRAAGKAYLGGLQPLGLPVDLVEPSVTQAALGEARGTLLKPAVSAPVMLKLPGRSFQVPVQTYAPALSFTAKDGELVASIDGDDLASRLATITGQLSVPPRDATVVLRDGSPEVIPDKPGSAIRPQRVADAILPVLTESGKARSAAVATTTTRADFTTADARALQIKKRVSNFVTYYPYAEYRNINQSRAAELINGTVLKPGETFSFNDTVGERTKDNGFVEGFIISDGVFAEELGGGVSQVVTTTYNAAFFAGLKDVEHTPHSFYIDRYPLGREATVAWPTVDLKFRNDTPYGVLIRAWVVPGNETRQGEMHVQMYSTKYWDITAGVSNRYNRTAPKTRYDPKNTCVANTGYGGFDVDVHRYFRKASSGQLVKKETDHVTYTPSDTVICSAPPE</sequence>
<evidence type="ECO:0000256" key="1">
    <source>
        <dbReference type="SAM" id="MobiDB-lite"/>
    </source>
</evidence>
<evidence type="ECO:0000256" key="2">
    <source>
        <dbReference type="SAM" id="Phobius"/>
    </source>
</evidence>